<dbReference type="AlphaFoldDB" id="A0A0L7T1B3"/>
<dbReference type="NCBIfam" id="NF008091">
    <property type="entry name" value="PRK10833.1"/>
    <property type="match status" value="1"/>
</dbReference>
<dbReference type="PATRIC" id="fig|1560201.3.peg.603"/>
<dbReference type="Proteomes" id="UP000036851">
    <property type="component" value="Unassembled WGS sequence"/>
</dbReference>
<feature type="region of interest" description="Disordered" evidence="1">
    <location>
        <begin position="594"/>
        <end position="615"/>
    </location>
</feature>
<dbReference type="EMBL" id="JRXE01000003">
    <property type="protein sequence ID" value="KOC92151.1"/>
    <property type="molecule type" value="Genomic_DNA"/>
</dbReference>
<name>A0A0L7T1B3_9GAMM</name>
<gene>
    <name evidence="4" type="ORF">NG42_02805</name>
    <name evidence="3" type="ORF">NG43_19150</name>
</gene>
<evidence type="ECO:0000256" key="1">
    <source>
        <dbReference type="SAM" id="MobiDB-lite"/>
    </source>
</evidence>
<dbReference type="GO" id="GO:0090313">
    <property type="term" value="P:regulation of protein targeting to membrane"/>
    <property type="evidence" value="ECO:0007669"/>
    <property type="project" value="TreeGrafter"/>
</dbReference>
<dbReference type="PANTHER" id="PTHR30441:SF4">
    <property type="entry name" value="PROTEIN ASMA"/>
    <property type="match status" value="1"/>
</dbReference>
<protein>
    <submittedName>
        <fullName evidence="3">Membrane assembly protein AsmA</fullName>
    </submittedName>
</protein>
<evidence type="ECO:0000313" key="6">
    <source>
        <dbReference type="Proteomes" id="UP000037088"/>
    </source>
</evidence>
<feature type="domain" description="AsmA" evidence="2">
    <location>
        <begin position="220"/>
        <end position="505"/>
    </location>
</feature>
<sequence length="615" mass="67999">MRRLITTLAILLVVIVAGMSALVLLVNPNDFRAYMVQQVEQRSGYKLELQGNLRWHVWPQLSILAGRMSITAPGAQQPLINAENMRLDVNLLPLLSHQLSVKQVMLKNAVIRVTPESEAQRPENAPVGPSGSSAPEPVSGWKFDIAKLQVADSLLVWQQAGGEQINFRDINLNLAQNDRKQARVELTTRVSRDQRELQLALNGAMDVTEYPQRIAGNIDRLSWQLKGADLPPQGLQGEASLLADWLDETQQFSLKNIALTVNNSQLNGTVSGKLGATPDLNIDLHAPKLDIDTLVGRNFLQTVSDAHPSQVHTAGRAPVIAQPAERSNENSPLNAITATLRMQIDALRWRGMDFSQVQLAGSNDHGAMNIATLTGKTDSGDFSLPGTVNIRNPLTQVTFQPVFNQIELAPLLKAFELPETVSGKLSMKGKLHGNGLSVEDFKQHWRGNAEMTMQNARLAGLNFQQMIQRAVERSSDQVRGTDSDVSYTEVQHLKGSLQLDNGSMALVNLQGRSAMLDLAGKGIIDLDSQQCDITFNIKVINGWQGNNELVQKLTETAIPLRLYGAWDSLQYSLQVDQVLRKRIQDEAKSRINSWIERNQGDKNSEDAKQLLKDKK</sequence>
<dbReference type="Pfam" id="PF05170">
    <property type="entry name" value="AsmA"/>
    <property type="match status" value="2"/>
</dbReference>
<organism evidence="3 5">
    <name type="scientific">Winslowiella iniecta</name>
    <dbReference type="NCBI Taxonomy" id="1560201"/>
    <lineage>
        <taxon>Bacteria</taxon>
        <taxon>Pseudomonadati</taxon>
        <taxon>Pseudomonadota</taxon>
        <taxon>Gammaproteobacteria</taxon>
        <taxon>Enterobacterales</taxon>
        <taxon>Erwiniaceae</taxon>
        <taxon>Winslowiella</taxon>
    </lineage>
</organism>
<dbReference type="GO" id="GO:0005886">
    <property type="term" value="C:plasma membrane"/>
    <property type="evidence" value="ECO:0007669"/>
    <property type="project" value="TreeGrafter"/>
</dbReference>
<evidence type="ECO:0000313" key="4">
    <source>
        <dbReference type="EMBL" id="KOC92151.1"/>
    </source>
</evidence>
<evidence type="ECO:0000259" key="2">
    <source>
        <dbReference type="Pfam" id="PF05170"/>
    </source>
</evidence>
<keyword evidence="6" id="KW-1185">Reference proteome</keyword>
<dbReference type="PANTHER" id="PTHR30441">
    <property type="entry name" value="DUF748 DOMAIN-CONTAINING PROTEIN"/>
    <property type="match status" value="1"/>
</dbReference>
<comment type="caution">
    <text evidence="3">The sequence shown here is derived from an EMBL/GenBank/DDBJ whole genome shotgun (WGS) entry which is preliminary data.</text>
</comment>
<dbReference type="Proteomes" id="UP000037088">
    <property type="component" value="Unassembled WGS sequence"/>
</dbReference>
<feature type="compositionally biased region" description="Basic and acidic residues" evidence="1">
    <location>
        <begin position="598"/>
        <end position="615"/>
    </location>
</feature>
<dbReference type="EMBL" id="JRXF01000038">
    <property type="protein sequence ID" value="KOC89229.1"/>
    <property type="molecule type" value="Genomic_DNA"/>
</dbReference>
<feature type="region of interest" description="Disordered" evidence="1">
    <location>
        <begin position="116"/>
        <end position="136"/>
    </location>
</feature>
<accession>A0A0L7T1B3</accession>
<dbReference type="InterPro" id="IPR052894">
    <property type="entry name" value="AsmA-related"/>
</dbReference>
<feature type="domain" description="AsmA" evidence="2">
    <location>
        <begin position="5"/>
        <end position="205"/>
    </location>
</feature>
<reference evidence="5 6" key="1">
    <citation type="journal article" date="2015" name="Int. J. Syst. Evol. Microbiol.">
        <title>Erwinia iniecta sp. nov., isolated from Russian wheat aphids (Diuraphis noxia).</title>
        <authorList>
            <person name="Campillo T."/>
            <person name="Luna E."/>
            <person name="Portier P."/>
            <person name="Fischer-Le Saux M."/>
            <person name="Lapitan N."/>
            <person name="Tisserat N.A."/>
            <person name="Leach J.E."/>
        </authorList>
    </citation>
    <scope>NUCLEOTIDE SEQUENCE [LARGE SCALE GENOMIC DNA]</scope>
    <source>
        <strain evidence="4 6">B120</strain>
        <strain evidence="3 5">B149</strain>
    </source>
</reference>
<dbReference type="InterPro" id="IPR007844">
    <property type="entry name" value="AsmA"/>
</dbReference>
<evidence type="ECO:0000313" key="3">
    <source>
        <dbReference type="EMBL" id="KOC89229.1"/>
    </source>
</evidence>
<dbReference type="RefSeq" id="WP_052897593.1">
    <property type="nucleotide sequence ID" value="NZ_JRXE01000003.1"/>
</dbReference>
<evidence type="ECO:0000313" key="5">
    <source>
        <dbReference type="Proteomes" id="UP000036851"/>
    </source>
</evidence>
<proteinExistence type="predicted"/>
<dbReference type="OrthoDB" id="9766390at2"/>
<dbReference type="STRING" id="1560201.NG42_02805"/>